<reference evidence="6 7" key="2">
    <citation type="submission" date="2019-09" db="EMBL/GenBank/DDBJ databases">
        <authorList>
            <person name="Jin C."/>
        </authorList>
    </citation>
    <scope>NUCLEOTIDE SEQUENCE [LARGE SCALE GENOMIC DNA]</scope>
    <source>
        <strain evidence="6 7">BN140078</strain>
    </source>
</reference>
<dbReference type="EMBL" id="VUOC01000004">
    <property type="protein sequence ID" value="KAA2239962.1"/>
    <property type="molecule type" value="Genomic_DNA"/>
</dbReference>
<reference evidence="6 7" key="1">
    <citation type="submission" date="2019-09" db="EMBL/GenBank/DDBJ databases">
        <title>Chitinophaga ginsengihumi sp. nov., isolated from soil of ginseng rhizosphere.</title>
        <authorList>
            <person name="Lee J."/>
        </authorList>
    </citation>
    <scope>NUCLEOTIDE SEQUENCE [LARGE SCALE GENOMIC DNA]</scope>
    <source>
        <strain evidence="6 7">BN140078</strain>
    </source>
</reference>
<dbReference type="Proteomes" id="UP000324611">
    <property type="component" value="Unassembled WGS sequence"/>
</dbReference>
<dbReference type="AlphaFoldDB" id="A0A5B2VNT7"/>
<evidence type="ECO:0000256" key="2">
    <source>
        <dbReference type="ARBA" id="ARBA00023125"/>
    </source>
</evidence>
<feature type="domain" description="HTH tetR-type" evidence="5">
    <location>
        <begin position="6"/>
        <end position="66"/>
    </location>
</feature>
<keyword evidence="7" id="KW-1185">Reference proteome</keyword>
<protein>
    <submittedName>
        <fullName evidence="6">TetR/AcrR family transcriptional regulator</fullName>
    </submittedName>
</protein>
<dbReference type="Pfam" id="PF00440">
    <property type="entry name" value="TetR_N"/>
    <property type="match status" value="1"/>
</dbReference>
<evidence type="ECO:0000256" key="1">
    <source>
        <dbReference type="ARBA" id="ARBA00023015"/>
    </source>
</evidence>
<keyword evidence="1" id="KW-0805">Transcription regulation</keyword>
<proteinExistence type="predicted"/>
<dbReference type="PROSITE" id="PS50977">
    <property type="entry name" value="HTH_TETR_2"/>
    <property type="match status" value="1"/>
</dbReference>
<accession>A0A5B2VNT7</accession>
<dbReference type="PANTHER" id="PTHR47506:SF1">
    <property type="entry name" value="HTH-TYPE TRANSCRIPTIONAL REGULATOR YJDC"/>
    <property type="match status" value="1"/>
</dbReference>
<evidence type="ECO:0000259" key="5">
    <source>
        <dbReference type="PROSITE" id="PS50977"/>
    </source>
</evidence>
<dbReference type="SUPFAM" id="SSF48498">
    <property type="entry name" value="Tetracyclin repressor-like, C-terminal domain"/>
    <property type="match status" value="1"/>
</dbReference>
<dbReference type="InterPro" id="IPR036271">
    <property type="entry name" value="Tet_transcr_reg_TetR-rel_C_sf"/>
</dbReference>
<evidence type="ECO:0000313" key="6">
    <source>
        <dbReference type="EMBL" id="KAA2239962.1"/>
    </source>
</evidence>
<gene>
    <name evidence="6" type="ORF">F0L74_27665</name>
</gene>
<dbReference type="RefSeq" id="WP_149841139.1">
    <property type="nucleotide sequence ID" value="NZ_VUOC01000004.1"/>
</dbReference>
<comment type="caution">
    <text evidence="6">The sequence shown here is derived from an EMBL/GenBank/DDBJ whole genome shotgun (WGS) entry which is preliminary data.</text>
</comment>
<keyword evidence="2 4" id="KW-0238">DNA-binding</keyword>
<dbReference type="PANTHER" id="PTHR47506">
    <property type="entry name" value="TRANSCRIPTIONAL REGULATORY PROTEIN"/>
    <property type="match status" value="1"/>
</dbReference>
<dbReference type="SUPFAM" id="SSF46689">
    <property type="entry name" value="Homeodomain-like"/>
    <property type="match status" value="1"/>
</dbReference>
<evidence type="ECO:0000256" key="3">
    <source>
        <dbReference type="ARBA" id="ARBA00023163"/>
    </source>
</evidence>
<keyword evidence="3" id="KW-0804">Transcription</keyword>
<evidence type="ECO:0000256" key="4">
    <source>
        <dbReference type="PROSITE-ProRule" id="PRU00335"/>
    </source>
</evidence>
<evidence type="ECO:0000313" key="7">
    <source>
        <dbReference type="Proteomes" id="UP000324611"/>
    </source>
</evidence>
<feature type="DNA-binding region" description="H-T-H motif" evidence="4">
    <location>
        <begin position="29"/>
        <end position="48"/>
    </location>
</feature>
<organism evidence="6 7">
    <name type="scientific">Chitinophaga agrisoli</name>
    <dbReference type="NCBI Taxonomy" id="2607653"/>
    <lineage>
        <taxon>Bacteria</taxon>
        <taxon>Pseudomonadati</taxon>
        <taxon>Bacteroidota</taxon>
        <taxon>Chitinophagia</taxon>
        <taxon>Chitinophagales</taxon>
        <taxon>Chitinophagaceae</taxon>
        <taxon>Chitinophaga</taxon>
    </lineage>
</organism>
<dbReference type="InterPro" id="IPR001647">
    <property type="entry name" value="HTH_TetR"/>
</dbReference>
<sequence>MKQTSSDPKQRILETATRLFYQQGYHATGINQVIAEAEVARASMYLHYDSKEALLSAFLNYRHEYWFSRLRAAVEAVNTPKKKMMAAFDFLHSMNEKEDFRGCAFLNILSETTEKDAEALVIIQNHKQELRDYIAGILSAETPLVRTQVYMLFEAALVESQLFRKQWPVVDGKKMVNALLGAGK</sequence>
<dbReference type="GO" id="GO:0003677">
    <property type="term" value="F:DNA binding"/>
    <property type="evidence" value="ECO:0007669"/>
    <property type="project" value="UniProtKB-UniRule"/>
</dbReference>
<dbReference type="InterPro" id="IPR009057">
    <property type="entry name" value="Homeodomain-like_sf"/>
</dbReference>
<name>A0A5B2VNT7_9BACT</name>
<dbReference type="PRINTS" id="PR00455">
    <property type="entry name" value="HTHTETR"/>
</dbReference>
<dbReference type="Gene3D" id="1.10.357.10">
    <property type="entry name" value="Tetracycline Repressor, domain 2"/>
    <property type="match status" value="1"/>
</dbReference>